<dbReference type="InterPro" id="IPR027417">
    <property type="entry name" value="P-loop_NTPase"/>
</dbReference>
<keyword evidence="3 4" id="KW-0505">Motor protein</keyword>
<dbReference type="PROSITE" id="PS50067">
    <property type="entry name" value="KINESIN_MOTOR_2"/>
    <property type="match status" value="1"/>
</dbReference>
<protein>
    <recommendedName>
        <fullName evidence="5">Kinesin motor domain-containing protein</fullName>
    </recommendedName>
</protein>
<dbReference type="Gene3D" id="3.40.850.10">
    <property type="entry name" value="Kinesin motor domain"/>
    <property type="match status" value="1"/>
</dbReference>
<dbReference type="PANTHER" id="PTHR47968:SF36">
    <property type="entry name" value="KINESIN HEAVY CHAIN ISOFORM X1"/>
    <property type="match status" value="1"/>
</dbReference>
<dbReference type="InterPro" id="IPR036961">
    <property type="entry name" value="Kinesin_motor_dom_sf"/>
</dbReference>
<evidence type="ECO:0000313" key="6">
    <source>
        <dbReference type="EMBL" id="CAE0266947.1"/>
    </source>
</evidence>
<accession>A0A7S3GHZ0</accession>
<sequence>MAVRYGVQRSFRPSAEEKLGEQDGDGGTSENYIKVAVRVRKPISEDYVLQGGVSATLDNAIHIGSDRESITLQKAGYDDREFFFDRVLDAQCTQEDAFDSVGKEVVEAALDGVNGTIFAYGQTGSGKTYTIFGSGRYWEHAGASTVRGSESHSVPADAGLVPRSLKMIFDYIYDTSDTTEFRVLVSFLQIYMEQVMDLLNTEKTNLAIREKPEGGVYVDGLTTVEVQSPLDVYQLVRDGARNRTTRQTLANKASSRSHAVLIFTLEQRSRMREGKSKRSLLTFVDLAGSERVSRTGLDGAGLEEAKKINKSLSALGNCISALADGKTGHVPFRDSKLTRLLSEGLSGNSRTAFVATVAPSALHYEESTSTLLFARRAMRVQTKPIVNEFDDNSPMLFLGGRGEPNDMSTAYGRESLESADQDMLKGKVAQLEEQLMRIRSLRDMPDMEASVMDFRSLPIPVPSMVYESSIVQDYVSEVCKYFVHREGDLISRYDHVIGQLELEIQKQNVLYARRKASMEADSVFESFLSTLLENRHVRKRIIERLGRPADEIAD</sequence>
<dbReference type="GO" id="GO:0003777">
    <property type="term" value="F:microtubule motor activity"/>
    <property type="evidence" value="ECO:0007669"/>
    <property type="project" value="InterPro"/>
</dbReference>
<proteinExistence type="inferred from homology"/>
<evidence type="ECO:0000256" key="2">
    <source>
        <dbReference type="ARBA" id="ARBA00023054"/>
    </source>
</evidence>
<dbReference type="GO" id="GO:0007018">
    <property type="term" value="P:microtubule-based movement"/>
    <property type="evidence" value="ECO:0007669"/>
    <property type="project" value="InterPro"/>
</dbReference>
<gene>
    <name evidence="6" type="ORF">PBIL07802_LOCUS29289</name>
</gene>
<name>A0A7S3GHZ0_9EUKA</name>
<dbReference type="GO" id="GO:0005524">
    <property type="term" value="F:ATP binding"/>
    <property type="evidence" value="ECO:0007669"/>
    <property type="project" value="UniProtKB-UniRule"/>
</dbReference>
<dbReference type="InterPro" id="IPR001752">
    <property type="entry name" value="Kinesin_motor_dom"/>
</dbReference>
<keyword evidence="2" id="KW-0175">Coiled coil</keyword>
<evidence type="ECO:0000256" key="3">
    <source>
        <dbReference type="ARBA" id="ARBA00023175"/>
    </source>
</evidence>
<keyword evidence="1" id="KW-0493">Microtubule</keyword>
<reference evidence="6" key="1">
    <citation type="submission" date="2021-01" db="EMBL/GenBank/DDBJ databases">
        <authorList>
            <person name="Corre E."/>
            <person name="Pelletier E."/>
            <person name="Niang G."/>
            <person name="Scheremetjew M."/>
            <person name="Finn R."/>
            <person name="Kale V."/>
            <person name="Holt S."/>
            <person name="Cochrane G."/>
            <person name="Meng A."/>
            <person name="Brown T."/>
            <person name="Cohen L."/>
        </authorList>
    </citation>
    <scope>NUCLEOTIDE SEQUENCE</scope>
    <source>
        <strain evidence="6">NIES-2562</strain>
    </source>
</reference>
<comment type="similarity">
    <text evidence="4">Belongs to the TRAFAC class myosin-kinesin ATPase superfamily. Kinesin family.</text>
</comment>
<dbReference type="InterPro" id="IPR027640">
    <property type="entry name" value="Kinesin-like_fam"/>
</dbReference>
<dbReference type="EMBL" id="HBIB01044775">
    <property type="protein sequence ID" value="CAE0266947.1"/>
    <property type="molecule type" value="Transcribed_RNA"/>
</dbReference>
<dbReference type="AlphaFoldDB" id="A0A7S3GHZ0"/>
<feature type="domain" description="Kinesin motor" evidence="5">
    <location>
        <begin position="32"/>
        <end position="380"/>
    </location>
</feature>
<evidence type="ECO:0000259" key="5">
    <source>
        <dbReference type="PROSITE" id="PS50067"/>
    </source>
</evidence>
<evidence type="ECO:0000256" key="1">
    <source>
        <dbReference type="ARBA" id="ARBA00022701"/>
    </source>
</evidence>
<keyword evidence="4" id="KW-0547">Nucleotide-binding</keyword>
<dbReference type="GO" id="GO:0008017">
    <property type="term" value="F:microtubule binding"/>
    <property type="evidence" value="ECO:0007669"/>
    <property type="project" value="InterPro"/>
</dbReference>
<feature type="binding site" evidence="4">
    <location>
        <begin position="121"/>
        <end position="128"/>
    </location>
    <ligand>
        <name>ATP</name>
        <dbReference type="ChEBI" id="CHEBI:30616"/>
    </ligand>
</feature>
<dbReference type="CDD" id="cd00106">
    <property type="entry name" value="KISc"/>
    <property type="match status" value="1"/>
</dbReference>
<evidence type="ECO:0000256" key="4">
    <source>
        <dbReference type="PROSITE-ProRule" id="PRU00283"/>
    </source>
</evidence>
<dbReference type="GO" id="GO:0005874">
    <property type="term" value="C:microtubule"/>
    <property type="evidence" value="ECO:0007669"/>
    <property type="project" value="UniProtKB-KW"/>
</dbReference>
<organism evidence="6">
    <name type="scientific">Palpitomonas bilix</name>
    <dbReference type="NCBI Taxonomy" id="652834"/>
    <lineage>
        <taxon>Eukaryota</taxon>
        <taxon>Eukaryota incertae sedis</taxon>
    </lineage>
</organism>
<dbReference type="SUPFAM" id="SSF52540">
    <property type="entry name" value="P-loop containing nucleoside triphosphate hydrolases"/>
    <property type="match status" value="1"/>
</dbReference>
<dbReference type="PANTHER" id="PTHR47968">
    <property type="entry name" value="CENTROMERE PROTEIN E"/>
    <property type="match status" value="1"/>
</dbReference>
<keyword evidence="4" id="KW-0067">ATP-binding</keyword>
<dbReference type="SMART" id="SM00129">
    <property type="entry name" value="KISc"/>
    <property type="match status" value="1"/>
</dbReference>
<dbReference type="PRINTS" id="PR00380">
    <property type="entry name" value="KINESINHEAVY"/>
</dbReference>
<dbReference type="Pfam" id="PF00225">
    <property type="entry name" value="Kinesin"/>
    <property type="match status" value="1"/>
</dbReference>